<dbReference type="RefSeq" id="WP_094397161.1">
    <property type="nucleotide sequence ID" value="NZ_CP016893.1"/>
</dbReference>
<dbReference type="AlphaFoldDB" id="A0A223HXT2"/>
<dbReference type="SUPFAM" id="SSF53850">
    <property type="entry name" value="Periplasmic binding protein-like II"/>
    <property type="match status" value="1"/>
</dbReference>
<dbReference type="Proteomes" id="UP000214975">
    <property type="component" value="Chromosome"/>
</dbReference>
<dbReference type="GO" id="GO:0043190">
    <property type="term" value="C:ATP-binding cassette (ABC) transporter complex"/>
    <property type="evidence" value="ECO:0007669"/>
    <property type="project" value="InterPro"/>
</dbReference>
<dbReference type="PROSITE" id="PS51257">
    <property type="entry name" value="PROKAR_LIPOPROTEIN"/>
    <property type="match status" value="1"/>
</dbReference>
<dbReference type="InterPro" id="IPR007210">
    <property type="entry name" value="ABC_Gly_betaine_transp_sub-bd"/>
</dbReference>
<name>A0A223HXT2_THETR</name>
<evidence type="ECO:0000313" key="1">
    <source>
        <dbReference type="EMBL" id="AST57289.1"/>
    </source>
</evidence>
<dbReference type="Gene3D" id="3.40.190.120">
    <property type="entry name" value="Osmoprotection protein (prox), domain 2"/>
    <property type="match status" value="1"/>
</dbReference>
<proteinExistence type="predicted"/>
<reference evidence="1 2" key="1">
    <citation type="submission" date="2016-08" db="EMBL/GenBank/DDBJ databases">
        <title>A novel genetic cassette of butanologenic Thermoanaerobacterium thermosaccharolyticum that directly convert cellulose to butanol.</title>
        <authorList>
            <person name="Li T."/>
            <person name="He J."/>
        </authorList>
    </citation>
    <scope>NUCLEOTIDE SEQUENCE [LARGE SCALE GENOMIC DNA]</scope>
    <source>
        <strain evidence="1 2">TG57</strain>
    </source>
</reference>
<gene>
    <name evidence="1" type="ORF">Thert_01199</name>
</gene>
<organism evidence="1 2">
    <name type="scientific">Thermoanaerobacterium thermosaccharolyticum</name>
    <name type="common">Clostridium thermosaccharolyticum</name>
    <dbReference type="NCBI Taxonomy" id="1517"/>
    <lineage>
        <taxon>Bacteria</taxon>
        <taxon>Bacillati</taxon>
        <taxon>Bacillota</taxon>
        <taxon>Clostridia</taxon>
        <taxon>Thermoanaerobacterales</taxon>
        <taxon>Thermoanaerobacteraceae</taxon>
        <taxon>Thermoanaerobacterium</taxon>
    </lineage>
</organism>
<dbReference type="Gene3D" id="3.40.190.10">
    <property type="entry name" value="Periplasmic binding protein-like II"/>
    <property type="match status" value="1"/>
</dbReference>
<accession>A0A223HXT2</accession>
<protein>
    <submittedName>
        <fullName evidence="1">Glycine betaine ABC transporter substrate-binding protein</fullName>
    </submittedName>
</protein>
<dbReference type="EMBL" id="CP016893">
    <property type="protein sequence ID" value="AST57289.1"/>
    <property type="molecule type" value="Genomic_DNA"/>
</dbReference>
<dbReference type="GO" id="GO:0022857">
    <property type="term" value="F:transmembrane transporter activity"/>
    <property type="evidence" value="ECO:0007669"/>
    <property type="project" value="InterPro"/>
</dbReference>
<sequence length="296" mass="33008">MKKKLTWAILTLAIISALISGCGKSSGTVVIGSKNFTEQIIMGNILATLIEKNTNLKVVRKLNLGGTDVAFNALKSGDIDMYVEYTGTGLVNILKKPTQNNSDAVYNEVKKDFKEKYNLDWLEPIGFNNTYTLAISPSVEEKYHPKTISDLKKISSNLVLGSTMEFTERPDGYPGLKKTYNIKFKSVKGMDSGLRYPAIEKGDVDVIDAFSTDGMLKAYNLTVLKDDKNFFPPYYAAPLVRDDTLKKYPELKDVLNKLAGQINDETMRELNYKVDKLGEDPKTVADDFLKSKGLIK</sequence>
<dbReference type="Pfam" id="PF04069">
    <property type="entry name" value="OpuAC"/>
    <property type="match status" value="1"/>
</dbReference>
<dbReference type="CDD" id="cd13609">
    <property type="entry name" value="PBP2_Opu_like_1"/>
    <property type="match status" value="1"/>
</dbReference>
<evidence type="ECO:0000313" key="2">
    <source>
        <dbReference type="Proteomes" id="UP000214975"/>
    </source>
</evidence>